<feature type="binding site" evidence="10">
    <location>
        <position position="194"/>
    </location>
    <ligand>
        <name>Zn(2+)</name>
        <dbReference type="ChEBI" id="CHEBI:29105"/>
        <note>catalytic</note>
    </ligand>
</feature>
<dbReference type="CDD" id="cd06263">
    <property type="entry name" value="MAM"/>
    <property type="match status" value="1"/>
</dbReference>
<evidence type="ECO:0000256" key="11">
    <source>
        <dbReference type="RuleBase" id="RU361183"/>
    </source>
</evidence>
<sequence>MLAKGQIIRTLSRTMAFVAICAFAFILTGAFGRPTDPPIKPDTKVVEKETVQVDISEFGKGEWALPMSGANPEEMSGRFEGDIDMQEKEVMKMFKLRNAMSSQRTKWPNGVVAYVISTSYPASVATTIQQAMQEITTKTGGCIRFEPKTTHTDYVHIQPKSGCYSTVGRAGGEQLVSIGRGCERKGTIMHELLHALGFFHEQSRSDRDQYVTIDYSNIQSGKDGNFQKYDSSQTVNYARYDYGSVMHYSAYSFAQDRSKPTIIPRDQSMLSVMGQRVRLSEIDVLEVLSRYGCQNSQQGQTLRPTQPPTQPPTLPPNVVPTPMPVVPVITNPPPVTNNILFYCTFDEGTLCGWEVDTSVPHQWYLRSGSTPSYNTGPSSDLSASGQAASVATTIQQAMQEITTKTGGCIRFEPKTTHTDYVHIQPKSGCYSTVGRAGGEQLVSIGRGCERKGTIMHELLHALGFFHEQSRSDRDQYVTIDYSNIQSGKDGNFQKYDSSQTVNYARYDYGSVMHYSAYSFAQDRSKPTIIPRDQSMLSVMGQRVRLSEIDVLEVLSRYGCQNSQQGQTLRPTQPPTQPPTLPPNVVPTPMPIVPVITNPPPVTNNILFYCTFDEGTLCGWEVDTSVPHQWYLRSGSTPSYNTGPSSDLSASGQGYYMYLEASGYYNLKARIISPYITATNGEYCVDFYYHMYGDYMGTMNIGVRYDYNTYPVWQKWGDQGNMWRRMRLTARVSGYGTYNLYIEGEVGRSHTSDMAIDNLVVYQGAC</sequence>
<evidence type="ECO:0000256" key="1">
    <source>
        <dbReference type="ARBA" id="ARBA00022670"/>
    </source>
</evidence>
<dbReference type="GeneID" id="106174830"/>
<dbReference type="Gene3D" id="2.60.120.200">
    <property type="match status" value="1"/>
</dbReference>
<keyword evidence="3" id="KW-0732">Signal</keyword>
<dbReference type="InterPro" id="IPR001506">
    <property type="entry name" value="Peptidase_M12A"/>
</dbReference>
<dbReference type="CDD" id="cd04280">
    <property type="entry name" value="ZnMc_astacin_like"/>
    <property type="match status" value="2"/>
</dbReference>
<dbReference type="PROSITE" id="PS51864">
    <property type="entry name" value="ASTACIN"/>
    <property type="match status" value="2"/>
</dbReference>
<feature type="binding site" evidence="10">
    <location>
        <position position="200"/>
    </location>
    <ligand>
        <name>Zn(2+)</name>
        <dbReference type="ChEBI" id="CHEBI:29105"/>
        <note>catalytic</note>
    </ligand>
</feature>
<dbReference type="InterPro" id="IPR034035">
    <property type="entry name" value="Astacin-like_dom"/>
</dbReference>
<feature type="binding site" evidence="10">
    <location>
        <position position="460"/>
    </location>
    <ligand>
        <name>Zn(2+)</name>
        <dbReference type="ChEBI" id="CHEBI:29105"/>
        <note>catalytic</note>
    </ligand>
</feature>
<evidence type="ECO:0000259" key="13">
    <source>
        <dbReference type="PROSITE" id="PS50060"/>
    </source>
</evidence>
<keyword evidence="2 10" id="KW-0479">Metal-binding</keyword>
<protein>
    <recommendedName>
        <fullName evidence="11">Metalloendopeptidase</fullName>
        <ecNumber evidence="11">3.4.24.-</ecNumber>
    </recommendedName>
</protein>
<keyword evidence="8" id="KW-1015">Disulfide bond</keyword>
<dbReference type="OMA" id="YVTIDYS"/>
<dbReference type="Pfam" id="PF00629">
    <property type="entry name" value="MAM"/>
    <property type="match status" value="1"/>
</dbReference>
<dbReference type="InterPro" id="IPR006026">
    <property type="entry name" value="Peptidase_Metallo"/>
</dbReference>
<feature type="region of interest" description="Disordered" evidence="12">
    <location>
        <begin position="562"/>
        <end position="582"/>
    </location>
</feature>
<dbReference type="SUPFAM" id="SSF55486">
    <property type="entry name" value="Metalloproteases ('zincins'), catalytic domain"/>
    <property type="match status" value="2"/>
</dbReference>
<name>A0A1S3JPB5_LINAN</name>
<dbReference type="PRINTS" id="PR00480">
    <property type="entry name" value="ASTACIN"/>
</dbReference>
<keyword evidence="15" id="KW-1185">Reference proteome</keyword>
<feature type="binding site" evidence="10">
    <location>
        <position position="466"/>
    </location>
    <ligand>
        <name>Zn(2+)</name>
        <dbReference type="ChEBI" id="CHEBI:29105"/>
        <note>catalytic</note>
    </ligand>
</feature>
<keyword evidence="1 10" id="KW-0645">Protease</keyword>
<organism evidence="15 16">
    <name type="scientific">Lingula anatina</name>
    <name type="common">Brachiopod</name>
    <name type="synonym">Lingula unguis</name>
    <dbReference type="NCBI Taxonomy" id="7574"/>
    <lineage>
        <taxon>Eukaryota</taxon>
        <taxon>Metazoa</taxon>
        <taxon>Spiralia</taxon>
        <taxon>Lophotrochozoa</taxon>
        <taxon>Brachiopoda</taxon>
        <taxon>Linguliformea</taxon>
        <taxon>Lingulata</taxon>
        <taxon>Lingulida</taxon>
        <taxon>Linguloidea</taxon>
        <taxon>Lingulidae</taxon>
        <taxon>Lingula</taxon>
    </lineage>
</organism>
<evidence type="ECO:0000256" key="8">
    <source>
        <dbReference type="ARBA" id="ARBA00023157"/>
    </source>
</evidence>
<evidence type="ECO:0000256" key="9">
    <source>
        <dbReference type="ARBA" id="ARBA00023180"/>
    </source>
</evidence>
<dbReference type="GO" id="GO:0006508">
    <property type="term" value="P:proteolysis"/>
    <property type="evidence" value="ECO:0007669"/>
    <property type="project" value="UniProtKB-KW"/>
</dbReference>
<evidence type="ECO:0000313" key="16">
    <source>
        <dbReference type="RefSeq" id="XP_013411976.1"/>
    </source>
</evidence>
<dbReference type="OrthoDB" id="291007at2759"/>
<keyword evidence="5 10" id="KW-0862">Zinc</keyword>
<feature type="domain" description="Peptidase M12A" evidence="14">
    <location>
        <begin position="98"/>
        <end position="294"/>
    </location>
</feature>
<evidence type="ECO:0000256" key="12">
    <source>
        <dbReference type="SAM" id="MobiDB-lite"/>
    </source>
</evidence>
<dbReference type="Gene3D" id="3.40.390.10">
    <property type="entry name" value="Collagenase (Catalytic Domain)"/>
    <property type="match status" value="2"/>
</dbReference>
<dbReference type="InterPro" id="IPR013320">
    <property type="entry name" value="ConA-like_dom_sf"/>
</dbReference>
<dbReference type="Pfam" id="PF01400">
    <property type="entry name" value="Astacin"/>
    <property type="match status" value="2"/>
</dbReference>
<dbReference type="FunFam" id="3.40.390.10:FF:000015">
    <property type="entry name" value="Meprin A subunit"/>
    <property type="match status" value="1"/>
</dbReference>
<evidence type="ECO:0000256" key="6">
    <source>
        <dbReference type="ARBA" id="ARBA00023049"/>
    </source>
</evidence>
<dbReference type="PANTHER" id="PTHR10127">
    <property type="entry name" value="DISCOIDIN, CUB, EGF, LAMININ , AND ZINC METALLOPROTEASE DOMAIN CONTAINING"/>
    <property type="match status" value="1"/>
</dbReference>
<evidence type="ECO:0000256" key="4">
    <source>
        <dbReference type="ARBA" id="ARBA00022801"/>
    </source>
</evidence>
<dbReference type="PROSITE" id="PS50060">
    <property type="entry name" value="MAM_2"/>
    <property type="match status" value="2"/>
</dbReference>
<dbReference type="InterPro" id="IPR024079">
    <property type="entry name" value="MetalloPept_cat_dom_sf"/>
</dbReference>
<dbReference type="AlphaFoldDB" id="A0A1S3JPB5"/>
<dbReference type="EC" id="3.4.24.-" evidence="11"/>
<feature type="active site" evidence="10">
    <location>
        <position position="457"/>
    </location>
</feature>
<evidence type="ECO:0000256" key="5">
    <source>
        <dbReference type="ARBA" id="ARBA00022833"/>
    </source>
</evidence>
<dbReference type="SMART" id="SM00137">
    <property type="entry name" value="MAM"/>
    <property type="match status" value="1"/>
</dbReference>
<keyword evidence="6 10" id="KW-0482">Metalloprotease</keyword>
<accession>A0A1S3JPB5</accession>
<keyword evidence="4 10" id="KW-0378">Hydrolase</keyword>
<dbReference type="InParanoid" id="A0A1S3JPB5"/>
<feature type="region of interest" description="Disordered" evidence="12">
    <location>
        <begin position="295"/>
        <end position="317"/>
    </location>
</feature>
<feature type="binding site" evidence="10">
    <location>
        <position position="456"/>
    </location>
    <ligand>
        <name>Zn(2+)</name>
        <dbReference type="ChEBI" id="CHEBI:29105"/>
        <note>catalytic</note>
    </ligand>
</feature>
<gene>
    <name evidence="16" type="primary">LOC106174830</name>
</gene>
<evidence type="ECO:0000259" key="14">
    <source>
        <dbReference type="PROSITE" id="PS51864"/>
    </source>
</evidence>
<feature type="domain" description="MAM" evidence="13">
    <location>
        <begin position="607"/>
        <end position="765"/>
    </location>
</feature>
<evidence type="ECO:0000256" key="7">
    <source>
        <dbReference type="ARBA" id="ARBA00023145"/>
    </source>
</evidence>
<dbReference type="GO" id="GO:0008270">
    <property type="term" value="F:zinc ion binding"/>
    <property type="evidence" value="ECO:0007669"/>
    <property type="project" value="UniProtKB-UniRule"/>
</dbReference>
<feature type="active site" evidence="10">
    <location>
        <position position="191"/>
    </location>
</feature>
<comment type="caution">
    <text evidence="10">Lacks conserved residue(s) required for the propagation of feature annotation.</text>
</comment>
<proteinExistence type="predicted"/>
<dbReference type="SUPFAM" id="SSF49899">
    <property type="entry name" value="Concanavalin A-like lectins/glucanases"/>
    <property type="match status" value="1"/>
</dbReference>
<feature type="compositionally biased region" description="Pro residues" evidence="12">
    <location>
        <begin position="305"/>
        <end position="317"/>
    </location>
</feature>
<evidence type="ECO:0000256" key="2">
    <source>
        <dbReference type="ARBA" id="ARBA00022723"/>
    </source>
</evidence>
<reference evidence="16" key="1">
    <citation type="submission" date="2025-08" db="UniProtKB">
        <authorList>
            <consortium name="RefSeq"/>
        </authorList>
    </citation>
    <scope>IDENTIFICATION</scope>
    <source>
        <tissue evidence="16">Gonads</tissue>
    </source>
</reference>
<dbReference type="RefSeq" id="XP_013411976.1">
    <property type="nucleotide sequence ID" value="XM_013556522.1"/>
</dbReference>
<comment type="cofactor">
    <cofactor evidence="10 11">
        <name>Zn(2+)</name>
        <dbReference type="ChEBI" id="CHEBI:29105"/>
    </cofactor>
    <text evidence="10 11">Binds 1 zinc ion per subunit.</text>
</comment>
<dbReference type="Proteomes" id="UP000085678">
    <property type="component" value="Unplaced"/>
</dbReference>
<evidence type="ECO:0000256" key="10">
    <source>
        <dbReference type="PROSITE-ProRule" id="PRU01211"/>
    </source>
</evidence>
<feature type="domain" description="Peptidase M12A" evidence="14">
    <location>
        <begin position="354"/>
        <end position="560"/>
    </location>
</feature>
<keyword evidence="9" id="KW-0325">Glycoprotein</keyword>
<feature type="domain" description="MAM" evidence="13">
    <location>
        <begin position="341"/>
        <end position="387"/>
    </location>
</feature>
<dbReference type="KEGG" id="lak:106174830"/>
<evidence type="ECO:0000313" key="15">
    <source>
        <dbReference type="Proteomes" id="UP000085678"/>
    </source>
</evidence>
<dbReference type="PANTHER" id="PTHR10127:SF780">
    <property type="entry name" value="METALLOENDOPEPTIDASE"/>
    <property type="match status" value="1"/>
</dbReference>
<dbReference type="InterPro" id="IPR000998">
    <property type="entry name" value="MAM_dom"/>
</dbReference>
<keyword evidence="7" id="KW-0865">Zymogen</keyword>
<feature type="compositionally biased region" description="Pro residues" evidence="12">
    <location>
        <begin position="571"/>
        <end position="582"/>
    </location>
</feature>
<dbReference type="SMART" id="SM00235">
    <property type="entry name" value="ZnMc"/>
    <property type="match status" value="2"/>
</dbReference>
<feature type="binding site" evidence="10">
    <location>
        <position position="190"/>
    </location>
    <ligand>
        <name>Zn(2+)</name>
        <dbReference type="ChEBI" id="CHEBI:29105"/>
        <note>catalytic</note>
    </ligand>
</feature>
<dbReference type="GO" id="GO:0004222">
    <property type="term" value="F:metalloendopeptidase activity"/>
    <property type="evidence" value="ECO:0007669"/>
    <property type="project" value="UniProtKB-UniRule"/>
</dbReference>
<dbReference type="GO" id="GO:0016020">
    <property type="term" value="C:membrane"/>
    <property type="evidence" value="ECO:0007669"/>
    <property type="project" value="InterPro"/>
</dbReference>
<evidence type="ECO:0000256" key="3">
    <source>
        <dbReference type="ARBA" id="ARBA00022729"/>
    </source>
</evidence>